<keyword evidence="4" id="KW-1185">Reference proteome</keyword>
<protein>
    <submittedName>
        <fullName evidence="2">DUF935 domain-containing protein</fullName>
    </submittedName>
    <submittedName>
        <fullName evidence="1">DUF935 family protein</fullName>
    </submittedName>
</protein>
<proteinExistence type="predicted"/>
<dbReference type="Proteomes" id="UP000248798">
    <property type="component" value="Unassembled WGS sequence"/>
</dbReference>
<organism evidence="2 3">
    <name type="scientific">Desulfobacter hydrogenophilus</name>
    <dbReference type="NCBI Taxonomy" id="2291"/>
    <lineage>
        <taxon>Bacteria</taxon>
        <taxon>Pseudomonadati</taxon>
        <taxon>Thermodesulfobacteriota</taxon>
        <taxon>Desulfobacteria</taxon>
        <taxon>Desulfobacterales</taxon>
        <taxon>Desulfobacteraceae</taxon>
        <taxon>Desulfobacter</taxon>
    </lineage>
</organism>
<sequence>MEKRGIWVSPTEYIDLSELKWPVSKTSGLLGEIYAGGSVGGFDPVGWLGLLPDPDPVLQKTGDLSAVLRSLTADDKVISSMQNRKLGTLKKKDYGLDPGKDGDEEPDKAAVDLCDDLKQDLEDIDLYNIFSQILDAPFYGATPVEIIWYKDGGKLRIKDLRPRPMEWFGYDGDHRPVFMGPHEGIPEAAVYEKLVMVRYFPDAVNPYGLRLLSRCLWPVAIKKGGIRFWATLCERFGMPWVIGHVNGDETERNKALSQLTAMVQNAVAVVSGDTTVDIESASGSTGDLHPNLIKYCDTSIARALQGQSLTNEGTSTGSYAESKTSMESLTDYQEADEQLIVTFMNRLAKRYRNVNNPMAKVPVFRYREPEDYQALADLDTKLSSLGVQFKKERFTRRYRMSEDEFDMRPGSEAAASAVPTEGLGFAGGTNLAQGTDLKSIPPGQAEIDAFCDKLTKAGAKGAGKARKAILEAISATTDYEEAAVRLLELYPDLHQDDFESLMERAELNACLYGMYAEKEESNG</sequence>
<dbReference type="EMBL" id="QLNI01000052">
    <property type="protein sequence ID" value="RAM00322.1"/>
    <property type="molecule type" value="Genomic_DNA"/>
</dbReference>
<dbReference type="AlphaFoldDB" id="A0A328FA83"/>
<reference evidence="1 4" key="2">
    <citation type="submission" date="2019-02" db="EMBL/GenBank/DDBJ databases">
        <title>Complete genome sequence of Desulfobacter hydrogenophilus AcRS1.</title>
        <authorList>
            <person name="Marietou A."/>
            <person name="Lund M.B."/>
            <person name="Marshall I.P.G."/>
            <person name="Schreiber L."/>
            <person name="Jorgensen B."/>
        </authorList>
    </citation>
    <scope>NUCLEOTIDE SEQUENCE [LARGE SCALE GENOMIC DNA]</scope>
    <source>
        <strain evidence="1 4">AcRS1</strain>
    </source>
</reference>
<evidence type="ECO:0000313" key="3">
    <source>
        <dbReference type="Proteomes" id="UP000248798"/>
    </source>
</evidence>
<dbReference type="OrthoDB" id="9797300at2"/>
<evidence type="ECO:0000313" key="2">
    <source>
        <dbReference type="EMBL" id="RAM00322.1"/>
    </source>
</evidence>
<gene>
    <name evidence="2" type="ORF">DO021_19590</name>
    <name evidence="1" type="ORF">EYB58_16190</name>
</gene>
<accession>A0A328FA83</accession>
<evidence type="ECO:0000313" key="4">
    <source>
        <dbReference type="Proteomes" id="UP000293902"/>
    </source>
</evidence>
<dbReference type="EMBL" id="CP036313">
    <property type="protein sequence ID" value="QBH14320.1"/>
    <property type="molecule type" value="Genomic_DNA"/>
</dbReference>
<reference evidence="2 3" key="1">
    <citation type="submission" date="2018-06" db="EMBL/GenBank/DDBJ databases">
        <title>Complete Genome Sequence of Desulfobacter hydrogenophilus (DSM3380).</title>
        <authorList>
            <person name="Marietou A."/>
            <person name="Schreiber L."/>
            <person name="Marshall I."/>
            <person name="Jorgensen B."/>
        </authorList>
    </citation>
    <scope>NUCLEOTIDE SEQUENCE [LARGE SCALE GENOMIC DNA]</scope>
    <source>
        <strain evidence="2 3">DSM 3380</strain>
    </source>
</reference>
<evidence type="ECO:0000313" key="1">
    <source>
        <dbReference type="EMBL" id="QBH14320.1"/>
    </source>
</evidence>
<dbReference type="Pfam" id="PF06074">
    <property type="entry name" value="Portal_Mu"/>
    <property type="match status" value="1"/>
</dbReference>
<name>A0A328FA83_9BACT</name>
<dbReference type="Proteomes" id="UP000293902">
    <property type="component" value="Chromosome"/>
</dbReference>
<dbReference type="InterPro" id="IPR009279">
    <property type="entry name" value="Portal_Mu"/>
</dbReference>
<dbReference type="RefSeq" id="WP_111959821.1">
    <property type="nucleotide sequence ID" value="NZ_CP036313.1"/>
</dbReference>